<organism evidence="1 2">
    <name type="scientific">Rhodopirellula baltica WH47</name>
    <dbReference type="NCBI Taxonomy" id="991778"/>
    <lineage>
        <taxon>Bacteria</taxon>
        <taxon>Pseudomonadati</taxon>
        <taxon>Planctomycetota</taxon>
        <taxon>Planctomycetia</taxon>
        <taxon>Pirellulales</taxon>
        <taxon>Pirellulaceae</taxon>
        <taxon>Rhodopirellula</taxon>
    </lineage>
</organism>
<gene>
    <name evidence="1" type="ORF">RBWH47_04553</name>
</gene>
<sequence length="80" mass="8635">MKPAIEKSRSQAFLMHFANDPFGSPLEIFRFAVVSRAGHLHSVASRFGDLELKRGSCVPIAHAAVVVSTGLETHRTASTS</sequence>
<comment type="caution">
    <text evidence="1">The sequence shown here is derived from an EMBL/GenBank/DDBJ whole genome shotgun (WGS) entry which is preliminary data.</text>
</comment>
<dbReference type="EMBL" id="AFAR01000018">
    <property type="protein sequence ID" value="EGF29571.1"/>
    <property type="molecule type" value="Genomic_DNA"/>
</dbReference>
<evidence type="ECO:0000313" key="1">
    <source>
        <dbReference type="EMBL" id="EGF29571.1"/>
    </source>
</evidence>
<dbReference type="Proteomes" id="UP000006222">
    <property type="component" value="Unassembled WGS sequence"/>
</dbReference>
<evidence type="ECO:0000313" key="2">
    <source>
        <dbReference type="Proteomes" id="UP000006222"/>
    </source>
</evidence>
<proteinExistence type="predicted"/>
<dbReference type="AlphaFoldDB" id="F2AL95"/>
<protein>
    <submittedName>
        <fullName evidence="1">Uncharacterized protein</fullName>
    </submittedName>
</protein>
<accession>F2AL95</accession>
<dbReference type="PATRIC" id="fig|991778.3.peg.448"/>
<reference evidence="1 2" key="1">
    <citation type="journal article" date="2013" name="Mar. Genomics">
        <title>Expression of sulfatases in Rhodopirellula baltica and the diversity of sulfatases in the genus Rhodopirellula.</title>
        <authorList>
            <person name="Wegner C.E."/>
            <person name="Richter-Heitmann T."/>
            <person name="Klindworth A."/>
            <person name="Klockow C."/>
            <person name="Richter M."/>
            <person name="Achstetter T."/>
            <person name="Glockner F.O."/>
            <person name="Harder J."/>
        </authorList>
    </citation>
    <scope>NUCLEOTIDE SEQUENCE [LARGE SCALE GENOMIC DNA]</scope>
    <source>
        <strain evidence="1 2">WH47</strain>
    </source>
</reference>
<name>F2AL95_RHOBT</name>